<evidence type="ECO:0000256" key="4">
    <source>
        <dbReference type="PROSITE-ProRule" id="PRU00433"/>
    </source>
</evidence>
<evidence type="ECO:0000313" key="9">
    <source>
        <dbReference type="Proteomes" id="UP000886657"/>
    </source>
</evidence>
<dbReference type="InterPro" id="IPR009056">
    <property type="entry name" value="Cyt_c-like_dom"/>
</dbReference>
<feature type="region of interest" description="Disordered" evidence="5">
    <location>
        <begin position="99"/>
        <end position="120"/>
    </location>
</feature>
<accession>A0A9D7SH90</accession>
<keyword evidence="3 4" id="KW-0408">Iron</keyword>
<keyword evidence="2 4" id="KW-0479">Metal-binding</keyword>
<dbReference type="GO" id="GO:0046872">
    <property type="term" value="F:metal ion binding"/>
    <property type="evidence" value="ECO:0007669"/>
    <property type="project" value="UniProtKB-KW"/>
</dbReference>
<dbReference type="SUPFAM" id="SSF46626">
    <property type="entry name" value="Cytochrome c"/>
    <property type="match status" value="1"/>
</dbReference>
<organism evidence="8 9">
    <name type="scientific">Candidatus Geothrix skivensis</name>
    <dbReference type="NCBI Taxonomy" id="2954439"/>
    <lineage>
        <taxon>Bacteria</taxon>
        <taxon>Pseudomonadati</taxon>
        <taxon>Acidobacteriota</taxon>
        <taxon>Holophagae</taxon>
        <taxon>Holophagales</taxon>
        <taxon>Holophagaceae</taxon>
        <taxon>Geothrix</taxon>
    </lineage>
</organism>
<proteinExistence type="predicted"/>
<dbReference type="AlphaFoldDB" id="A0A9D7SH90"/>
<gene>
    <name evidence="8" type="ORF">IPP58_09140</name>
</gene>
<evidence type="ECO:0000256" key="2">
    <source>
        <dbReference type="ARBA" id="ARBA00022723"/>
    </source>
</evidence>
<dbReference type="Gene3D" id="1.10.760.10">
    <property type="entry name" value="Cytochrome c-like domain"/>
    <property type="match status" value="1"/>
</dbReference>
<feature type="domain" description="Cytochrome c" evidence="7">
    <location>
        <begin position="19"/>
        <end position="103"/>
    </location>
</feature>
<dbReference type="Proteomes" id="UP000886657">
    <property type="component" value="Unassembled WGS sequence"/>
</dbReference>
<dbReference type="Pfam" id="PF13442">
    <property type="entry name" value="Cytochrome_CBB3"/>
    <property type="match status" value="1"/>
</dbReference>
<evidence type="ECO:0000256" key="3">
    <source>
        <dbReference type="ARBA" id="ARBA00023004"/>
    </source>
</evidence>
<dbReference type="EMBL" id="JADKIO010000006">
    <property type="protein sequence ID" value="MBK9796650.1"/>
    <property type="molecule type" value="Genomic_DNA"/>
</dbReference>
<sequence length="120" mass="13160">MLPRGCLLCLLFLVLPARAEVRDLKAFYQERCAVCHGPDGTGRGPNGIRLGGQNLLEARWLARQEEGDLVASILRGRGAMPGFRRQLSEPEARRLLNTLLQPVAPGKKQPGPLRTQEPGP</sequence>
<name>A0A9D7SH90_9BACT</name>
<dbReference type="InterPro" id="IPR036909">
    <property type="entry name" value="Cyt_c-like_dom_sf"/>
</dbReference>
<feature type="signal peptide" evidence="6">
    <location>
        <begin position="1"/>
        <end position="19"/>
    </location>
</feature>
<evidence type="ECO:0000256" key="6">
    <source>
        <dbReference type="SAM" id="SignalP"/>
    </source>
</evidence>
<evidence type="ECO:0000256" key="5">
    <source>
        <dbReference type="SAM" id="MobiDB-lite"/>
    </source>
</evidence>
<feature type="chain" id="PRO_5038985961" evidence="6">
    <location>
        <begin position="20"/>
        <end position="120"/>
    </location>
</feature>
<evidence type="ECO:0000256" key="1">
    <source>
        <dbReference type="ARBA" id="ARBA00022617"/>
    </source>
</evidence>
<protein>
    <submittedName>
        <fullName evidence="8">Cytochrome c</fullName>
    </submittedName>
</protein>
<comment type="caution">
    <text evidence="8">The sequence shown here is derived from an EMBL/GenBank/DDBJ whole genome shotgun (WGS) entry which is preliminary data.</text>
</comment>
<keyword evidence="6" id="KW-0732">Signal</keyword>
<dbReference type="GO" id="GO:0020037">
    <property type="term" value="F:heme binding"/>
    <property type="evidence" value="ECO:0007669"/>
    <property type="project" value="InterPro"/>
</dbReference>
<keyword evidence="1 4" id="KW-0349">Heme</keyword>
<dbReference type="GO" id="GO:0009055">
    <property type="term" value="F:electron transfer activity"/>
    <property type="evidence" value="ECO:0007669"/>
    <property type="project" value="InterPro"/>
</dbReference>
<evidence type="ECO:0000259" key="7">
    <source>
        <dbReference type="PROSITE" id="PS51007"/>
    </source>
</evidence>
<reference evidence="8" key="1">
    <citation type="submission" date="2020-10" db="EMBL/GenBank/DDBJ databases">
        <title>Connecting structure to function with the recovery of over 1000 high-quality activated sludge metagenome-assembled genomes encoding full-length rRNA genes using long-read sequencing.</title>
        <authorList>
            <person name="Singleton C.M."/>
            <person name="Petriglieri F."/>
            <person name="Kristensen J.M."/>
            <person name="Kirkegaard R.H."/>
            <person name="Michaelsen T.Y."/>
            <person name="Andersen M.H."/>
            <person name="Karst S.M."/>
            <person name="Dueholm M.S."/>
            <person name="Nielsen P.H."/>
            <person name="Albertsen M."/>
        </authorList>
    </citation>
    <scope>NUCLEOTIDE SEQUENCE</scope>
    <source>
        <strain evidence="8">Skiv_18-Q3-R9-52_MAXAC.067</strain>
    </source>
</reference>
<evidence type="ECO:0000313" key="8">
    <source>
        <dbReference type="EMBL" id="MBK9796650.1"/>
    </source>
</evidence>
<dbReference type="PROSITE" id="PS51007">
    <property type="entry name" value="CYTC"/>
    <property type="match status" value="1"/>
</dbReference>